<dbReference type="PANTHER" id="PTHR33619">
    <property type="entry name" value="POLYSACCHARIDE EXPORT PROTEIN GFCE-RELATED"/>
    <property type="match status" value="1"/>
</dbReference>
<gene>
    <name evidence="20" type="ORF">CYFUS_002537</name>
</gene>
<evidence type="ECO:0000256" key="7">
    <source>
        <dbReference type="ARBA" id="ARBA00022729"/>
    </source>
</evidence>
<evidence type="ECO:0000313" key="20">
    <source>
        <dbReference type="EMBL" id="ATB37116.1"/>
    </source>
</evidence>
<keyword evidence="6" id="KW-0812">Transmembrane</keyword>
<proteinExistence type="inferred from homology"/>
<evidence type="ECO:0000256" key="5">
    <source>
        <dbReference type="ARBA" id="ARBA00022597"/>
    </source>
</evidence>
<evidence type="ECO:0000256" key="4">
    <source>
        <dbReference type="ARBA" id="ARBA00022452"/>
    </source>
</evidence>
<dbReference type="InterPro" id="IPR054765">
    <property type="entry name" value="SLBB_dom"/>
</dbReference>
<keyword evidence="8" id="KW-0625">Polysaccharide transport</keyword>
<evidence type="ECO:0000313" key="21">
    <source>
        <dbReference type="Proteomes" id="UP000217257"/>
    </source>
</evidence>
<evidence type="ECO:0000256" key="12">
    <source>
        <dbReference type="ARBA" id="ARBA00023139"/>
    </source>
</evidence>
<organism evidence="20 21">
    <name type="scientific">Cystobacter fuscus</name>
    <dbReference type="NCBI Taxonomy" id="43"/>
    <lineage>
        <taxon>Bacteria</taxon>
        <taxon>Pseudomonadati</taxon>
        <taxon>Myxococcota</taxon>
        <taxon>Myxococcia</taxon>
        <taxon>Myxococcales</taxon>
        <taxon>Cystobacterineae</taxon>
        <taxon>Archangiaceae</taxon>
        <taxon>Cystobacter</taxon>
    </lineage>
</organism>
<dbReference type="RefSeq" id="WP_095985473.1">
    <property type="nucleotide sequence ID" value="NZ_CP022098.1"/>
</dbReference>
<evidence type="ECO:0000256" key="8">
    <source>
        <dbReference type="ARBA" id="ARBA00023047"/>
    </source>
</evidence>
<name>A0A250J1T3_9BACT</name>
<feature type="domain" description="SLBB" evidence="19">
    <location>
        <begin position="223"/>
        <end position="300"/>
    </location>
</feature>
<evidence type="ECO:0000256" key="6">
    <source>
        <dbReference type="ARBA" id="ARBA00022692"/>
    </source>
</evidence>
<evidence type="ECO:0000256" key="9">
    <source>
        <dbReference type="ARBA" id="ARBA00023065"/>
    </source>
</evidence>
<keyword evidence="7 16" id="KW-0732">Signal</keyword>
<protein>
    <recommendedName>
        <fullName evidence="22">Soluble ligand binding domain-containing protein</fullName>
    </recommendedName>
</protein>
<reference evidence="20 21" key="1">
    <citation type="submission" date="2017-06" db="EMBL/GenBank/DDBJ databases">
        <title>Sequencing and comparative analysis of myxobacterial genomes.</title>
        <authorList>
            <person name="Rupp O."/>
            <person name="Goesmann A."/>
            <person name="Sogaard-Andersen L."/>
        </authorList>
    </citation>
    <scope>NUCLEOTIDE SEQUENCE [LARGE SCALE GENOMIC DNA]</scope>
    <source>
        <strain evidence="20 21">DSM 52655</strain>
    </source>
</reference>
<keyword evidence="12" id="KW-0564">Palmitate</keyword>
<keyword evidence="5" id="KW-0762">Sugar transport</keyword>
<dbReference type="GO" id="GO:0015288">
    <property type="term" value="F:porin activity"/>
    <property type="evidence" value="ECO:0007669"/>
    <property type="project" value="UniProtKB-KW"/>
</dbReference>
<dbReference type="Pfam" id="PF02563">
    <property type="entry name" value="Poly_export"/>
    <property type="match status" value="1"/>
</dbReference>
<evidence type="ECO:0000259" key="17">
    <source>
        <dbReference type="Pfam" id="PF02563"/>
    </source>
</evidence>
<evidence type="ECO:0000256" key="10">
    <source>
        <dbReference type="ARBA" id="ARBA00023114"/>
    </source>
</evidence>
<dbReference type="InterPro" id="IPR019554">
    <property type="entry name" value="Soluble_ligand-bd"/>
</dbReference>
<evidence type="ECO:0000256" key="15">
    <source>
        <dbReference type="SAM" id="MobiDB-lite"/>
    </source>
</evidence>
<keyword evidence="9" id="KW-0406">Ion transport</keyword>
<keyword evidence="14" id="KW-0449">Lipoprotein</keyword>
<keyword evidence="13" id="KW-0998">Cell outer membrane</keyword>
<keyword evidence="10" id="KW-0626">Porin</keyword>
<dbReference type="KEGG" id="cfus:CYFUS_002537"/>
<feature type="signal peptide" evidence="16">
    <location>
        <begin position="1"/>
        <end position="20"/>
    </location>
</feature>
<dbReference type="InterPro" id="IPR003715">
    <property type="entry name" value="Poly_export_N"/>
</dbReference>
<evidence type="ECO:0000256" key="14">
    <source>
        <dbReference type="ARBA" id="ARBA00023288"/>
    </source>
</evidence>
<dbReference type="GO" id="GO:0015159">
    <property type="term" value="F:polysaccharide transmembrane transporter activity"/>
    <property type="evidence" value="ECO:0007669"/>
    <property type="project" value="InterPro"/>
</dbReference>
<evidence type="ECO:0000256" key="11">
    <source>
        <dbReference type="ARBA" id="ARBA00023136"/>
    </source>
</evidence>
<evidence type="ECO:0000256" key="16">
    <source>
        <dbReference type="SAM" id="SignalP"/>
    </source>
</evidence>
<feature type="chain" id="PRO_5012716010" description="Soluble ligand binding domain-containing protein" evidence="16">
    <location>
        <begin position="21"/>
        <end position="326"/>
    </location>
</feature>
<dbReference type="Gene3D" id="3.10.560.10">
    <property type="entry name" value="Outer membrane lipoprotein wza domain like"/>
    <property type="match status" value="2"/>
</dbReference>
<dbReference type="Proteomes" id="UP000217257">
    <property type="component" value="Chromosome"/>
</dbReference>
<sequence>MRRFFLVVGSVLSLCSGCHAHLTPAPPRAAEDRGFTGEPLPEPAGMAPVPPTPFRLEPGDVLNLRTISAAPLEVPGLRVDDAGFLHAPLTGAVAVMGTSLEEAEALLQERLRRYDRFAIASLTVASPAGHRASVQGAVVKPGSYLLEGPTRVADLLALAGGVQPAGGEVESVEAGDLEAARLLRAGESLPISIPRALTGDPRHNVLLTPWDVLFVPALRGAAVRVLGEVRHPRLVSWRPGLRLSEVLAQAQGLLPGADAADVRIVRGPLSSPRLYRADLEALVQGRAPDVELARGDIVFVTRHWFASVTDVIQRLVPLLVISPLPR</sequence>
<evidence type="ECO:0008006" key="22">
    <source>
        <dbReference type="Google" id="ProtNLM"/>
    </source>
</evidence>
<dbReference type="AlphaFoldDB" id="A0A250J1T3"/>
<keyword evidence="3" id="KW-0813">Transport</keyword>
<dbReference type="InterPro" id="IPR049712">
    <property type="entry name" value="Poly_export"/>
</dbReference>
<comment type="similarity">
    <text evidence="2">Belongs to the BexD/CtrA/VexA family.</text>
</comment>
<keyword evidence="11" id="KW-0472">Membrane</keyword>
<evidence type="ECO:0000256" key="13">
    <source>
        <dbReference type="ARBA" id="ARBA00023237"/>
    </source>
</evidence>
<dbReference type="Pfam" id="PF22461">
    <property type="entry name" value="SLBB_2"/>
    <property type="match status" value="1"/>
</dbReference>
<evidence type="ECO:0000259" key="19">
    <source>
        <dbReference type="Pfam" id="PF22461"/>
    </source>
</evidence>
<dbReference type="EMBL" id="CP022098">
    <property type="protein sequence ID" value="ATB37116.1"/>
    <property type="molecule type" value="Genomic_DNA"/>
</dbReference>
<accession>A0A250J1T3</accession>
<dbReference type="GO" id="GO:0006811">
    <property type="term" value="P:monoatomic ion transport"/>
    <property type="evidence" value="ECO:0007669"/>
    <property type="project" value="UniProtKB-KW"/>
</dbReference>
<evidence type="ECO:0000256" key="1">
    <source>
        <dbReference type="ARBA" id="ARBA00004571"/>
    </source>
</evidence>
<dbReference type="PANTHER" id="PTHR33619:SF3">
    <property type="entry name" value="POLYSACCHARIDE EXPORT PROTEIN GFCE-RELATED"/>
    <property type="match status" value="1"/>
</dbReference>
<comment type="subcellular location">
    <subcellularLocation>
        <location evidence="1">Cell outer membrane</location>
        <topology evidence="1">Multi-pass membrane protein</topology>
    </subcellularLocation>
</comment>
<evidence type="ECO:0000256" key="3">
    <source>
        <dbReference type="ARBA" id="ARBA00022448"/>
    </source>
</evidence>
<dbReference type="GO" id="GO:0046930">
    <property type="term" value="C:pore complex"/>
    <property type="evidence" value="ECO:0007669"/>
    <property type="project" value="UniProtKB-KW"/>
</dbReference>
<feature type="region of interest" description="Disordered" evidence="15">
    <location>
        <begin position="25"/>
        <end position="47"/>
    </location>
</feature>
<feature type="domain" description="Soluble ligand binding" evidence="18">
    <location>
        <begin position="133"/>
        <end position="166"/>
    </location>
</feature>
<dbReference type="GO" id="GO:0009279">
    <property type="term" value="C:cell outer membrane"/>
    <property type="evidence" value="ECO:0007669"/>
    <property type="project" value="UniProtKB-SubCell"/>
</dbReference>
<evidence type="ECO:0000259" key="18">
    <source>
        <dbReference type="Pfam" id="PF10531"/>
    </source>
</evidence>
<feature type="domain" description="Polysaccharide export protein N-terminal" evidence="17">
    <location>
        <begin position="51"/>
        <end position="116"/>
    </location>
</feature>
<dbReference type="Gene3D" id="3.30.1950.10">
    <property type="entry name" value="wza like domain"/>
    <property type="match status" value="1"/>
</dbReference>
<keyword evidence="4" id="KW-1134">Transmembrane beta strand</keyword>
<dbReference type="Pfam" id="PF10531">
    <property type="entry name" value="SLBB"/>
    <property type="match status" value="1"/>
</dbReference>
<evidence type="ECO:0000256" key="2">
    <source>
        <dbReference type="ARBA" id="ARBA00009450"/>
    </source>
</evidence>